<keyword evidence="3" id="KW-1003">Cell membrane</keyword>
<feature type="transmembrane region" description="Helical" evidence="7">
    <location>
        <begin position="211"/>
        <end position="228"/>
    </location>
</feature>
<dbReference type="Pfam" id="PF13244">
    <property type="entry name" value="MbhD"/>
    <property type="match status" value="1"/>
</dbReference>
<dbReference type="InterPro" id="IPR007182">
    <property type="entry name" value="MnhB"/>
</dbReference>
<dbReference type="RefSeq" id="WP_045160287.1">
    <property type="nucleotide sequence ID" value="NZ_JYHV01000004.1"/>
</dbReference>
<evidence type="ECO:0000313" key="10">
    <source>
        <dbReference type="EMBL" id="KJH84942.1"/>
    </source>
</evidence>
<keyword evidence="4 7" id="KW-0812">Transmembrane</keyword>
<gene>
    <name evidence="10" type="ORF">UF78_01620</name>
</gene>
<feature type="transmembrane region" description="Helical" evidence="7">
    <location>
        <begin position="54"/>
        <end position="72"/>
    </location>
</feature>
<feature type="domain" description="Na+/H+ antiporter MnhB subunit-related protein" evidence="8">
    <location>
        <begin position="179"/>
        <end position="279"/>
    </location>
</feature>
<name>A0A0D9AW10_STUST</name>
<evidence type="ECO:0000259" key="9">
    <source>
        <dbReference type="Pfam" id="PF13244"/>
    </source>
</evidence>
<feature type="transmembrane region" description="Helical" evidence="7">
    <location>
        <begin position="92"/>
        <end position="110"/>
    </location>
</feature>
<evidence type="ECO:0000256" key="6">
    <source>
        <dbReference type="ARBA" id="ARBA00023136"/>
    </source>
</evidence>
<dbReference type="PANTHER" id="PTHR33932">
    <property type="entry name" value="NA(+)/H(+) ANTIPORTER SUBUNIT B"/>
    <property type="match status" value="1"/>
</dbReference>
<keyword evidence="6 7" id="KW-0472">Membrane</keyword>
<organism evidence="10 11">
    <name type="scientific">Stutzerimonas stutzeri</name>
    <name type="common">Pseudomonas stutzeri</name>
    <dbReference type="NCBI Taxonomy" id="316"/>
    <lineage>
        <taxon>Bacteria</taxon>
        <taxon>Pseudomonadati</taxon>
        <taxon>Pseudomonadota</taxon>
        <taxon>Gammaproteobacteria</taxon>
        <taxon>Pseudomonadales</taxon>
        <taxon>Pseudomonadaceae</taxon>
        <taxon>Stutzerimonas</taxon>
    </lineage>
</organism>
<feature type="transmembrane region" description="Helical" evidence="7">
    <location>
        <begin position="181"/>
        <end position="199"/>
    </location>
</feature>
<dbReference type="InterPro" id="IPR025383">
    <property type="entry name" value="MrpA_C/MbhD"/>
</dbReference>
<protein>
    <submittedName>
        <fullName evidence="10">Sodium:proton antiporter</fullName>
    </submittedName>
</protein>
<evidence type="ECO:0000256" key="3">
    <source>
        <dbReference type="ARBA" id="ARBA00022475"/>
    </source>
</evidence>
<comment type="similarity">
    <text evidence="2">Belongs to the CPA3 antiporters (TC 2.A.63) subunit B family.</text>
</comment>
<dbReference type="PANTHER" id="PTHR33932:SF4">
    <property type="entry name" value="NA(+)_H(+) ANTIPORTER SUBUNIT B"/>
    <property type="match status" value="1"/>
</dbReference>
<dbReference type="AlphaFoldDB" id="A0A0D9AW10"/>
<evidence type="ECO:0000256" key="7">
    <source>
        <dbReference type="SAM" id="Phobius"/>
    </source>
</evidence>
<reference evidence="10 11" key="1">
    <citation type="submission" date="2015-02" db="EMBL/GenBank/DDBJ databases">
        <title>Draft genome sequence of Pseudomonas stutzeri NT0128 isolated from wheat (Triticum turgidum) rhizosphere.</title>
        <authorList>
            <person name="Tovi N."/>
            <person name="Frenk S."/>
            <person name="Hadar Y."/>
            <person name="Minz D."/>
        </authorList>
    </citation>
    <scope>NUCLEOTIDE SEQUENCE [LARGE SCALE GENOMIC DNA]</scope>
    <source>
        <strain evidence="10 11">NT0128</strain>
    </source>
</reference>
<dbReference type="Proteomes" id="UP000032487">
    <property type="component" value="Unassembled WGS sequence"/>
</dbReference>
<evidence type="ECO:0000259" key="8">
    <source>
        <dbReference type="Pfam" id="PF04039"/>
    </source>
</evidence>
<dbReference type="Pfam" id="PF04039">
    <property type="entry name" value="MnhB"/>
    <property type="match status" value="1"/>
</dbReference>
<evidence type="ECO:0000313" key="11">
    <source>
        <dbReference type="Proteomes" id="UP000032487"/>
    </source>
</evidence>
<comment type="caution">
    <text evidence="10">The sequence shown here is derived from an EMBL/GenBank/DDBJ whole genome shotgun (WGS) entry which is preliminary data.</text>
</comment>
<comment type="subcellular location">
    <subcellularLocation>
        <location evidence="1">Cell membrane</location>
        <topology evidence="1">Multi-pass membrane protein</topology>
    </subcellularLocation>
</comment>
<dbReference type="GO" id="GO:0005886">
    <property type="term" value="C:plasma membrane"/>
    <property type="evidence" value="ECO:0007669"/>
    <property type="project" value="UniProtKB-SubCell"/>
</dbReference>
<dbReference type="PATRIC" id="fig|316.101.peg.2070"/>
<feature type="transmembrane region" description="Helical" evidence="7">
    <location>
        <begin position="27"/>
        <end position="48"/>
    </location>
</feature>
<feature type="transmembrane region" description="Helical" evidence="7">
    <location>
        <begin position="240"/>
        <end position="259"/>
    </location>
</feature>
<sequence>MTEWLFDGALGLLLLGLAFGALHGRNLYASVLLFIAFGLALALIWARLGAADLALAETAIGAGLTGVLLFAALARQPGPAELPDITPVRKRLAASMVVLPLLIMLVQGLAPMADRTSALPAAIDRVLPQTGVSHPVTAVLLNLRAWDTLLELAVLLLALLGARQLGPRSLDLAEPWPLLRAWARVLAPLLVLAAGYILWRGASAPGGAFQAGSLLAAGVVLLRLSGLLPRLRWSFAPLRLLVLGGLLVFVAVAVSTAWLGEGWLTYPDGSAKYVILLIEAMATLSIAASLSLLVIGDGEESPS</sequence>
<proteinExistence type="inferred from homology"/>
<dbReference type="OrthoDB" id="4962908at2"/>
<dbReference type="EMBL" id="JYHV01000004">
    <property type="protein sequence ID" value="KJH84942.1"/>
    <property type="molecule type" value="Genomic_DNA"/>
</dbReference>
<dbReference type="InterPro" id="IPR050622">
    <property type="entry name" value="CPA3_antiporter_subunitB"/>
</dbReference>
<evidence type="ECO:0000256" key="4">
    <source>
        <dbReference type="ARBA" id="ARBA00022692"/>
    </source>
</evidence>
<evidence type="ECO:0000256" key="2">
    <source>
        <dbReference type="ARBA" id="ARBA00009425"/>
    </source>
</evidence>
<feature type="transmembrane region" description="Helical" evidence="7">
    <location>
        <begin position="271"/>
        <end position="295"/>
    </location>
</feature>
<evidence type="ECO:0000256" key="5">
    <source>
        <dbReference type="ARBA" id="ARBA00022989"/>
    </source>
</evidence>
<evidence type="ECO:0000256" key="1">
    <source>
        <dbReference type="ARBA" id="ARBA00004651"/>
    </source>
</evidence>
<feature type="transmembrane region" description="Helical" evidence="7">
    <location>
        <begin position="6"/>
        <end position="22"/>
    </location>
</feature>
<keyword evidence="5 7" id="KW-1133">Transmembrane helix</keyword>
<accession>A0A0D9AW10</accession>
<feature type="domain" description="MrpA C-terminal/MbhD" evidence="9">
    <location>
        <begin position="12"/>
        <end position="77"/>
    </location>
</feature>